<accession>A0ABM7S706</accession>
<name>A0ABM7S706_9FLAO</name>
<gene>
    <name evidence="1" type="ORF">KK2020170_20250</name>
</gene>
<dbReference type="EMBL" id="AP024749">
    <property type="protein sequence ID" value="BCY29157.1"/>
    <property type="molecule type" value="Genomic_DNA"/>
</dbReference>
<protein>
    <recommendedName>
        <fullName evidence="3">HEAT repeat domain-containing protein</fullName>
    </recommendedName>
</protein>
<sequence>MNYIFFSAKSEIEKIEKHYINSDLKHIYLKHKEEILIILNCVEKIEKENRITEEDLKILENGIKNSWEEVFFYQAGKYVSHYSFKFKEVEQLFYKLINNKDYKNRFRILTVLLNEPPRKITKEVLSKALNDKSLTIQKKAEDIIIRLNAKHKYNFFQKLSIQKLKNKTV</sequence>
<dbReference type="RefSeq" id="WP_221258250.1">
    <property type="nucleotide sequence ID" value="NZ_AP024749.1"/>
</dbReference>
<reference evidence="1 2" key="1">
    <citation type="submission" date="2021-06" db="EMBL/GenBank/DDBJ databases">
        <title>Whole genome sequences of Flavobacterium sp. KK2020170 and assembly.</title>
        <authorList>
            <person name="Kitahara K."/>
            <person name="Miyoshi S."/>
            <person name="Uesaka K."/>
        </authorList>
    </citation>
    <scope>NUCLEOTIDE SEQUENCE [LARGE SCALE GENOMIC DNA]</scope>
    <source>
        <strain evidence="1 2">KK2020170</strain>
    </source>
</reference>
<evidence type="ECO:0008006" key="3">
    <source>
        <dbReference type="Google" id="ProtNLM"/>
    </source>
</evidence>
<proteinExistence type="predicted"/>
<evidence type="ECO:0000313" key="1">
    <source>
        <dbReference type="EMBL" id="BCY29157.1"/>
    </source>
</evidence>
<dbReference type="Proteomes" id="UP000825258">
    <property type="component" value="Chromosome"/>
</dbReference>
<keyword evidence="2" id="KW-1185">Reference proteome</keyword>
<evidence type="ECO:0000313" key="2">
    <source>
        <dbReference type="Proteomes" id="UP000825258"/>
    </source>
</evidence>
<organism evidence="1 2">
    <name type="scientific">Flavobacterium okayamense</name>
    <dbReference type="NCBI Taxonomy" id="2830782"/>
    <lineage>
        <taxon>Bacteria</taxon>
        <taxon>Pseudomonadati</taxon>
        <taxon>Bacteroidota</taxon>
        <taxon>Flavobacteriia</taxon>
        <taxon>Flavobacteriales</taxon>
        <taxon>Flavobacteriaceae</taxon>
        <taxon>Flavobacterium</taxon>
    </lineage>
</organism>